<name>A0AAN7D657_9FUNG</name>
<gene>
    <name evidence="1" type="ORF">ATC70_012377</name>
</gene>
<dbReference type="RefSeq" id="XP_064677830.1">
    <property type="nucleotide sequence ID" value="XM_064831550.1"/>
</dbReference>
<dbReference type="Proteomes" id="UP001304243">
    <property type="component" value="Unassembled WGS sequence"/>
</dbReference>
<keyword evidence="2" id="KW-1185">Reference proteome</keyword>
<evidence type="ECO:0000313" key="1">
    <source>
        <dbReference type="EMBL" id="KAK4511164.1"/>
    </source>
</evidence>
<dbReference type="GeneID" id="89956063"/>
<dbReference type="EMBL" id="JASEJX010000030">
    <property type="protein sequence ID" value="KAK4511164.1"/>
    <property type="molecule type" value="Genomic_DNA"/>
</dbReference>
<comment type="caution">
    <text evidence="1">The sequence shown here is derived from an EMBL/GenBank/DDBJ whole genome shotgun (WGS) entry which is preliminary data.</text>
</comment>
<sequence>MFNRLRNAKKISVAKYIKSFIDDLKKELAKAQTAAPKVGGSNAGKSKRVNQALVELRLALLKPLDQKQMSFKLVMLELMRQLAERWFIKPESFKVYPVL</sequence>
<protein>
    <submittedName>
        <fullName evidence="1">Rab-GAP TBC domain-containing protein</fullName>
    </submittedName>
</protein>
<reference evidence="1 2" key="1">
    <citation type="submission" date="2022-11" db="EMBL/GenBank/DDBJ databases">
        <title>Mucor velutinosus strain NIH1002 WGS.</title>
        <authorList>
            <person name="Subramanian P."/>
            <person name="Mullikin J.C."/>
            <person name="Segre J.A."/>
            <person name="Zelazny A.M."/>
        </authorList>
    </citation>
    <scope>NUCLEOTIDE SEQUENCE [LARGE SCALE GENOMIC DNA]</scope>
    <source>
        <strain evidence="1 2">NIH1002</strain>
    </source>
</reference>
<accession>A0AAN7D657</accession>
<evidence type="ECO:0000313" key="2">
    <source>
        <dbReference type="Proteomes" id="UP001304243"/>
    </source>
</evidence>
<dbReference type="AlphaFoldDB" id="A0AAN7D657"/>
<organism evidence="1 2">
    <name type="scientific">Mucor velutinosus</name>
    <dbReference type="NCBI Taxonomy" id="708070"/>
    <lineage>
        <taxon>Eukaryota</taxon>
        <taxon>Fungi</taxon>
        <taxon>Fungi incertae sedis</taxon>
        <taxon>Mucoromycota</taxon>
        <taxon>Mucoromycotina</taxon>
        <taxon>Mucoromycetes</taxon>
        <taxon>Mucorales</taxon>
        <taxon>Mucorineae</taxon>
        <taxon>Mucoraceae</taxon>
        <taxon>Mucor</taxon>
    </lineage>
</organism>
<proteinExistence type="predicted"/>